<accession>A0ABN1GSL1</accession>
<evidence type="ECO:0000259" key="5">
    <source>
        <dbReference type="PROSITE" id="PS50931"/>
    </source>
</evidence>
<evidence type="ECO:0000256" key="3">
    <source>
        <dbReference type="ARBA" id="ARBA00023125"/>
    </source>
</evidence>
<comment type="caution">
    <text evidence="6">The sequence shown here is derived from an EMBL/GenBank/DDBJ whole genome shotgun (WGS) entry which is preliminary data.</text>
</comment>
<sequence length="266" mass="28664">MGRTGSATLAAAELNVTHSAVSRQVKALEAALGLRLFEGPRNQLKLTTRGRTLLVGLTAGFDAVADAVRSVRTADEVHLAVHPSLAVKWLVPRLPTFEAAHPDIHLHLSELEPRAMRQRGADIAIRFVDADDLDRPGVEVLARNRIGLVCTPRVAEQLETASRLTTRTRESAWGEWTTLAGRAAPSGPERALAHLHMTLDAATAGLGAAVLPHCIAHDALAAGQLIPPHGFVEDKGALVAIRLAGDPTRSERRVLRWLRELAVETR</sequence>
<dbReference type="InterPro" id="IPR000847">
    <property type="entry name" value="LysR_HTH_N"/>
</dbReference>
<dbReference type="Pfam" id="PF03466">
    <property type="entry name" value="LysR_substrate"/>
    <property type="match status" value="1"/>
</dbReference>
<organism evidence="6 7">
    <name type="scientific">Brevundimonas kwangchunensis</name>
    <dbReference type="NCBI Taxonomy" id="322163"/>
    <lineage>
        <taxon>Bacteria</taxon>
        <taxon>Pseudomonadati</taxon>
        <taxon>Pseudomonadota</taxon>
        <taxon>Alphaproteobacteria</taxon>
        <taxon>Caulobacterales</taxon>
        <taxon>Caulobacteraceae</taxon>
        <taxon>Brevundimonas</taxon>
    </lineage>
</organism>
<dbReference type="Pfam" id="PF00126">
    <property type="entry name" value="HTH_1"/>
    <property type="match status" value="1"/>
</dbReference>
<dbReference type="InterPro" id="IPR005119">
    <property type="entry name" value="LysR_subst-bd"/>
</dbReference>
<dbReference type="SUPFAM" id="SSF53850">
    <property type="entry name" value="Periplasmic binding protein-like II"/>
    <property type="match status" value="1"/>
</dbReference>
<keyword evidence="4" id="KW-0804">Transcription</keyword>
<dbReference type="Gene3D" id="3.40.190.10">
    <property type="entry name" value="Periplasmic binding protein-like II"/>
    <property type="match status" value="2"/>
</dbReference>
<evidence type="ECO:0000256" key="4">
    <source>
        <dbReference type="ARBA" id="ARBA00023163"/>
    </source>
</evidence>
<dbReference type="EMBL" id="BAAAGA010000002">
    <property type="protein sequence ID" value="GAA0618147.1"/>
    <property type="molecule type" value="Genomic_DNA"/>
</dbReference>
<dbReference type="PANTHER" id="PTHR30537:SF74">
    <property type="entry name" value="HTH-TYPE TRANSCRIPTIONAL REGULATOR TRPI"/>
    <property type="match status" value="1"/>
</dbReference>
<dbReference type="InterPro" id="IPR036388">
    <property type="entry name" value="WH-like_DNA-bd_sf"/>
</dbReference>
<keyword evidence="2" id="KW-0805">Transcription regulation</keyword>
<evidence type="ECO:0000256" key="1">
    <source>
        <dbReference type="ARBA" id="ARBA00009437"/>
    </source>
</evidence>
<name>A0ABN1GSL1_9CAUL</name>
<dbReference type="PANTHER" id="PTHR30537">
    <property type="entry name" value="HTH-TYPE TRANSCRIPTIONAL REGULATOR"/>
    <property type="match status" value="1"/>
</dbReference>
<reference evidence="6 7" key="1">
    <citation type="journal article" date="2019" name="Int. J. Syst. Evol. Microbiol.">
        <title>The Global Catalogue of Microorganisms (GCM) 10K type strain sequencing project: providing services to taxonomists for standard genome sequencing and annotation.</title>
        <authorList>
            <consortium name="The Broad Institute Genomics Platform"/>
            <consortium name="The Broad Institute Genome Sequencing Center for Infectious Disease"/>
            <person name="Wu L."/>
            <person name="Ma J."/>
        </authorList>
    </citation>
    <scope>NUCLEOTIDE SEQUENCE [LARGE SCALE GENOMIC DNA]</scope>
    <source>
        <strain evidence="6 7">JCM 12928</strain>
    </source>
</reference>
<dbReference type="SUPFAM" id="SSF46785">
    <property type="entry name" value="Winged helix' DNA-binding domain"/>
    <property type="match status" value="1"/>
</dbReference>
<keyword evidence="7" id="KW-1185">Reference proteome</keyword>
<proteinExistence type="inferred from homology"/>
<dbReference type="PROSITE" id="PS50931">
    <property type="entry name" value="HTH_LYSR"/>
    <property type="match status" value="1"/>
</dbReference>
<dbReference type="Proteomes" id="UP001501352">
    <property type="component" value="Unassembled WGS sequence"/>
</dbReference>
<keyword evidence="3" id="KW-0238">DNA-binding</keyword>
<feature type="domain" description="HTH lysR-type" evidence="5">
    <location>
        <begin position="1"/>
        <end position="47"/>
    </location>
</feature>
<dbReference type="InterPro" id="IPR058163">
    <property type="entry name" value="LysR-type_TF_proteobact-type"/>
</dbReference>
<evidence type="ECO:0000256" key="2">
    <source>
        <dbReference type="ARBA" id="ARBA00023015"/>
    </source>
</evidence>
<evidence type="ECO:0000313" key="6">
    <source>
        <dbReference type="EMBL" id="GAA0618147.1"/>
    </source>
</evidence>
<evidence type="ECO:0000313" key="7">
    <source>
        <dbReference type="Proteomes" id="UP001501352"/>
    </source>
</evidence>
<dbReference type="Gene3D" id="1.10.10.10">
    <property type="entry name" value="Winged helix-like DNA-binding domain superfamily/Winged helix DNA-binding domain"/>
    <property type="match status" value="1"/>
</dbReference>
<gene>
    <name evidence="6" type="ORF">GCM10009422_11840</name>
</gene>
<dbReference type="InterPro" id="IPR036390">
    <property type="entry name" value="WH_DNA-bd_sf"/>
</dbReference>
<protein>
    <submittedName>
        <fullName evidence="6">LysR family transcriptional regulator</fullName>
    </submittedName>
</protein>
<comment type="similarity">
    <text evidence="1">Belongs to the LysR transcriptional regulatory family.</text>
</comment>